<feature type="domain" description="Tetratricopeptide repeat protein 21A/21B fifth ARM repeats" evidence="1">
    <location>
        <begin position="51"/>
        <end position="82"/>
    </location>
</feature>
<accession>A0A1I7XSI0</accession>
<name>A0A1I7XSI0_HETBA</name>
<dbReference type="InterPro" id="IPR056835">
    <property type="entry name" value="ARM_TT21_5th"/>
</dbReference>
<dbReference type="GO" id="GO:0005929">
    <property type="term" value="C:cilium"/>
    <property type="evidence" value="ECO:0007669"/>
    <property type="project" value="GOC"/>
</dbReference>
<dbReference type="GO" id="GO:0061512">
    <property type="term" value="P:protein localization to cilium"/>
    <property type="evidence" value="ECO:0007669"/>
    <property type="project" value="TreeGrafter"/>
</dbReference>
<reference evidence="3" key="1">
    <citation type="submission" date="2016-11" db="UniProtKB">
        <authorList>
            <consortium name="WormBaseParasite"/>
        </authorList>
    </citation>
    <scope>IDENTIFICATION</scope>
</reference>
<dbReference type="AlphaFoldDB" id="A0A1I7XSI0"/>
<keyword evidence="2" id="KW-1185">Reference proteome</keyword>
<proteinExistence type="predicted"/>
<dbReference type="GO" id="GO:0035721">
    <property type="term" value="P:intraciliary retrograde transport"/>
    <property type="evidence" value="ECO:0007669"/>
    <property type="project" value="TreeGrafter"/>
</dbReference>
<dbReference type="PANTHER" id="PTHR14699:SF0">
    <property type="entry name" value="TETRATRICOPEPTIDE REPEAT PROTEIN 21 HOMOLOG"/>
    <property type="match status" value="1"/>
</dbReference>
<sequence>MVIEKYKEALHYYPTDIKTILSLASRYLTINRLNDCKQQCENALAIDKNNDEATLMVADMLYTNNDTDKAIVHFAQLLEKYPS</sequence>
<organism evidence="2 3">
    <name type="scientific">Heterorhabditis bacteriophora</name>
    <name type="common">Entomopathogenic nematode worm</name>
    <dbReference type="NCBI Taxonomy" id="37862"/>
    <lineage>
        <taxon>Eukaryota</taxon>
        <taxon>Metazoa</taxon>
        <taxon>Ecdysozoa</taxon>
        <taxon>Nematoda</taxon>
        <taxon>Chromadorea</taxon>
        <taxon>Rhabditida</taxon>
        <taxon>Rhabditina</taxon>
        <taxon>Rhabditomorpha</taxon>
        <taxon>Strongyloidea</taxon>
        <taxon>Heterorhabditidae</taxon>
        <taxon>Heterorhabditis</taxon>
    </lineage>
</organism>
<dbReference type="GO" id="GO:0030991">
    <property type="term" value="C:intraciliary transport particle A"/>
    <property type="evidence" value="ECO:0007669"/>
    <property type="project" value="TreeGrafter"/>
</dbReference>
<evidence type="ECO:0000259" key="1">
    <source>
        <dbReference type="Pfam" id="PF25064"/>
    </source>
</evidence>
<dbReference type="Proteomes" id="UP000095283">
    <property type="component" value="Unplaced"/>
</dbReference>
<evidence type="ECO:0000313" key="3">
    <source>
        <dbReference type="WBParaSite" id="Hba_20693"/>
    </source>
</evidence>
<dbReference type="Pfam" id="PF25064">
    <property type="entry name" value="ARM_TT21_5th"/>
    <property type="match status" value="1"/>
</dbReference>
<dbReference type="InterPro" id="IPR040364">
    <property type="entry name" value="TTC21A/TTC21B"/>
</dbReference>
<dbReference type="PANTHER" id="PTHR14699">
    <property type="entry name" value="STI2 PROTEIN-RELATED"/>
    <property type="match status" value="1"/>
</dbReference>
<dbReference type="SUPFAM" id="SSF48452">
    <property type="entry name" value="TPR-like"/>
    <property type="match status" value="1"/>
</dbReference>
<dbReference type="Gene3D" id="1.25.40.10">
    <property type="entry name" value="Tetratricopeptide repeat domain"/>
    <property type="match status" value="1"/>
</dbReference>
<evidence type="ECO:0000313" key="2">
    <source>
        <dbReference type="Proteomes" id="UP000095283"/>
    </source>
</evidence>
<protein>
    <submittedName>
        <fullName evidence="3">TPR_REGION domain-containing protein</fullName>
    </submittedName>
</protein>
<dbReference type="InterPro" id="IPR011990">
    <property type="entry name" value="TPR-like_helical_dom_sf"/>
</dbReference>
<dbReference type="WBParaSite" id="Hba_20693">
    <property type="protein sequence ID" value="Hba_20693"/>
    <property type="gene ID" value="Hba_20693"/>
</dbReference>